<dbReference type="SUPFAM" id="SSF47413">
    <property type="entry name" value="lambda repressor-like DNA-binding domains"/>
    <property type="match status" value="1"/>
</dbReference>
<comment type="caution">
    <text evidence="2">The sequence shown here is derived from an EMBL/GenBank/DDBJ whole genome shotgun (WGS) entry which is preliminary data.</text>
</comment>
<dbReference type="EMBL" id="NESP01000001">
    <property type="protein sequence ID" value="PUE58539.1"/>
    <property type="molecule type" value="Genomic_DNA"/>
</dbReference>
<organism evidence="2 3">
    <name type="scientific">Limnohabitans curvus</name>
    <dbReference type="NCBI Taxonomy" id="323423"/>
    <lineage>
        <taxon>Bacteria</taxon>
        <taxon>Pseudomonadati</taxon>
        <taxon>Pseudomonadota</taxon>
        <taxon>Betaproteobacteria</taxon>
        <taxon>Burkholderiales</taxon>
        <taxon>Comamonadaceae</taxon>
        <taxon>Limnohabitans</taxon>
    </lineage>
</organism>
<name>A0A315EMU5_9BURK</name>
<dbReference type="PROSITE" id="PS50943">
    <property type="entry name" value="HTH_CROC1"/>
    <property type="match status" value="1"/>
</dbReference>
<dbReference type="Pfam" id="PF01381">
    <property type="entry name" value="HTH_3"/>
    <property type="match status" value="1"/>
</dbReference>
<dbReference type="CDD" id="cd00093">
    <property type="entry name" value="HTH_XRE"/>
    <property type="match status" value="1"/>
</dbReference>
<evidence type="ECO:0000259" key="1">
    <source>
        <dbReference type="PROSITE" id="PS50943"/>
    </source>
</evidence>
<feature type="domain" description="HTH cro/C1-type" evidence="1">
    <location>
        <begin position="15"/>
        <end position="69"/>
    </location>
</feature>
<keyword evidence="3" id="KW-1185">Reference proteome</keyword>
<protein>
    <recommendedName>
        <fullName evidence="1">HTH cro/C1-type domain-containing protein</fullName>
    </recommendedName>
</protein>
<gene>
    <name evidence="2" type="ORF">B9Z44_02330</name>
</gene>
<dbReference type="GO" id="GO:0003677">
    <property type="term" value="F:DNA binding"/>
    <property type="evidence" value="ECO:0007669"/>
    <property type="project" value="InterPro"/>
</dbReference>
<evidence type="ECO:0000313" key="2">
    <source>
        <dbReference type="EMBL" id="PUE58539.1"/>
    </source>
</evidence>
<dbReference type="InterPro" id="IPR010982">
    <property type="entry name" value="Lambda_DNA-bd_dom_sf"/>
</dbReference>
<dbReference type="Proteomes" id="UP000251341">
    <property type="component" value="Unassembled WGS sequence"/>
</dbReference>
<proteinExistence type="predicted"/>
<evidence type="ECO:0000313" key="3">
    <source>
        <dbReference type="Proteomes" id="UP000251341"/>
    </source>
</evidence>
<accession>A0A315EMU5</accession>
<reference evidence="2 3" key="1">
    <citation type="submission" date="2017-04" db="EMBL/GenBank/DDBJ databases">
        <title>Unexpected and diverse lifestyles within the genus Limnohabitans.</title>
        <authorList>
            <person name="Kasalicky V."/>
            <person name="Mehrshad M."/>
            <person name="Andrei S.-A."/>
            <person name="Salcher M."/>
            <person name="Kratochvilova H."/>
            <person name="Simek K."/>
            <person name="Ghai R."/>
        </authorList>
    </citation>
    <scope>NUCLEOTIDE SEQUENCE [LARGE SCALE GENOMIC DNA]</scope>
    <source>
        <strain evidence="2 3">MWH-C5</strain>
    </source>
</reference>
<dbReference type="InterPro" id="IPR001387">
    <property type="entry name" value="Cro/C1-type_HTH"/>
</dbReference>
<dbReference type="RefSeq" id="WP_108401600.1">
    <property type="nucleotide sequence ID" value="NZ_NESP01000001.1"/>
</dbReference>
<dbReference type="SMART" id="SM00530">
    <property type="entry name" value="HTH_XRE"/>
    <property type="match status" value="1"/>
</dbReference>
<dbReference type="Gene3D" id="1.10.260.40">
    <property type="entry name" value="lambda repressor-like DNA-binding domains"/>
    <property type="match status" value="1"/>
</dbReference>
<dbReference type="AlphaFoldDB" id="A0A315EMU5"/>
<sequence>MRIEESQLSRLAKALESERKRQKLSREEAASVCGVSASFIRDVEANPENCSLGKLVKLISGLGLSLNVAGLPQIEELEKERLQKAQKLGLHIETNPKTRAGLGLHMIHPSKRSDFGVSDDQVVNPRGLRQALGLGIASLGKGGGKS</sequence>